<dbReference type="SUPFAM" id="SSF54506">
    <property type="entry name" value="Diaminopimelate epimerase-like"/>
    <property type="match status" value="1"/>
</dbReference>
<evidence type="ECO:0000256" key="1">
    <source>
        <dbReference type="ARBA" id="ARBA00008270"/>
    </source>
</evidence>
<keyword evidence="4" id="KW-1185">Reference proteome</keyword>
<reference evidence="3 4" key="1">
    <citation type="submission" date="2020-01" db="EMBL/GenBank/DDBJ databases">
        <title>Genome analysis.</title>
        <authorList>
            <person name="Wu S."/>
            <person name="Wang G."/>
        </authorList>
    </citation>
    <scope>NUCLEOTIDE SEQUENCE [LARGE SCALE GENOMIC DNA]</scope>
    <source>
        <strain evidence="3 4">SYL130</strain>
    </source>
</reference>
<evidence type="ECO:0000256" key="2">
    <source>
        <dbReference type="ARBA" id="ARBA00023235"/>
    </source>
</evidence>
<accession>A0ABW9ZTX6</accession>
<dbReference type="Pfam" id="PF02567">
    <property type="entry name" value="PhzC-PhzF"/>
    <property type="match status" value="1"/>
</dbReference>
<dbReference type="PANTHER" id="PTHR13774">
    <property type="entry name" value="PHENAZINE BIOSYNTHESIS PROTEIN"/>
    <property type="match status" value="1"/>
</dbReference>
<dbReference type="EMBL" id="JAACJS010000012">
    <property type="protein sequence ID" value="NCI49920.1"/>
    <property type="molecule type" value="Genomic_DNA"/>
</dbReference>
<name>A0ABW9ZTX6_9BACT</name>
<comment type="similarity">
    <text evidence="1">Belongs to the PhzF family.</text>
</comment>
<protein>
    <submittedName>
        <fullName evidence="3">PhzF family phenazine biosynthesis protein</fullName>
    </submittedName>
</protein>
<organism evidence="3 4">
    <name type="scientific">Sediminibacterium roseum</name>
    <dbReference type="NCBI Taxonomy" id="1978412"/>
    <lineage>
        <taxon>Bacteria</taxon>
        <taxon>Pseudomonadati</taxon>
        <taxon>Bacteroidota</taxon>
        <taxon>Chitinophagia</taxon>
        <taxon>Chitinophagales</taxon>
        <taxon>Chitinophagaceae</taxon>
        <taxon>Sediminibacterium</taxon>
    </lineage>
</organism>
<sequence length="265" mass="29719">MNMQYPIYTVDAFTDHVFGGNPAAVCPLDKWLPTKTMQQLANENNLSETAFFVKREDGSYDIRWFTPELEIDLAGHPTLATAFVVFNELGHPSDTVTFHSKSGVLTVVKKDDLLEMNFPARMPLPCTPPQELLNGFSIAPKTVLRSRDYFLVYETQEQIEKLEADFMQLNKVETMGIIVTAKGDEADFVSRFFVPNSVIGEDPVTGSAHATLIPYWAKELDKTTLTAVQLSARKGHLWCASKNERVTIAGKAVLYMKGNYFLINN</sequence>
<dbReference type="InterPro" id="IPR003719">
    <property type="entry name" value="Phenazine_PhzF-like"/>
</dbReference>
<gene>
    <name evidence="3" type="ORF">GWC95_08305</name>
</gene>
<dbReference type="PANTHER" id="PTHR13774:SF17">
    <property type="entry name" value="PHENAZINE BIOSYNTHESIS-LIKE DOMAIN-CONTAINING PROTEIN"/>
    <property type="match status" value="1"/>
</dbReference>
<evidence type="ECO:0000313" key="4">
    <source>
        <dbReference type="Proteomes" id="UP000753802"/>
    </source>
</evidence>
<dbReference type="PIRSF" id="PIRSF016184">
    <property type="entry name" value="PhzC_PhzF"/>
    <property type="match status" value="1"/>
</dbReference>
<comment type="caution">
    <text evidence="3">The sequence shown here is derived from an EMBL/GenBank/DDBJ whole genome shotgun (WGS) entry which is preliminary data.</text>
</comment>
<keyword evidence="2" id="KW-0413">Isomerase</keyword>
<dbReference type="Proteomes" id="UP000753802">
    <property type="component" value="Unassembled WGS sequence"/>
</dbReference>
<proteinExistence type="inferred from homology"/>
<dbReference type="NCBIfam" id="TIGR00654">
    <property type="entry name" value="PhzF_family"/>
    <property type="match status" value="1"/>
</dbReference>
<evidence type="ECO:0000313" key="3">
    <source>
        <dbReference type="EMBL" id="NCI49920.1"/>
    </source>
</evidence>
<dbReference type="Gene3D" id="3.10.310.10">
    <property type="entry name" value="Diaminopimelate Epimerase, Chain A, domain 1"/>
    <property type="match status" value="2"/>
</dbReference>